<evidence type="ECO:0000313" key="4">
    <source>
        <dbReference type="Proteomes" id="UP000184192"/>
    </source>
</evidence>
<dbReference type="PANTHER" id="PTHR34580:SF9">
    <property type="entry name" value="SLL5097 PROTEIN"/>
    <property type="match status" value="1"/>
</dbReference>
<dbReference type="InterPro" id="IPR026881">
    <property type="entry name" value="WYL_dom"/>
</dbReference>
<protein>
    <submittedName>
        <fullName evidence="3">Predicted DNA-binding transcriptional regulator YafY, contains an HTH and WYL domains</fullName>
    </submittedName>
</protein>
<gene>
    <name evidence="3" type="ORF">SAMN05444350_104130</name>
</gene>
<evidence type="ECO:0000259" key="1">
    <source>
        <dbReference type="Pfam" id="PF13280"/>
    </source>
</evidence>
<organism evidence="3 4">
    <name type="scientific">Bacteroides stercorirosoris</name>
    <dbReference type="NCBI Taxonomy" id="871324"/>
    <lineage>
        <taxon>Bacteria</taxon>
        <taxon>Pseudomonadati</taxon>
        <taxon>Bacteroidota</taxon>
        <taxon>Bacteroidia</taxon>
        <taxon>Bacteroidales</taxon>
        <taxon>Bacteroidaceae</taxon>
        <taxon>Bacteroides</taxon>
    </lineage>
</organism>
<keyword evidence="4" id="KW-1185">Reference proteome</keyword>
<name>A0A1M6CH51_9BACE</name>
<proteinExistence type="predicted"/>
<dbReference type="AlphaFoldDB" id="A0A1M6CH51"/>
<dbReference type="Proteomes" id="UP000184192">
    <property type="component" value="Unassembled WGS sequence"/>
</dbReference>
<keyword evidence="3" id="KW-0238">DNA-binding</keyword>
<evidence type="ECO:0000313" key="3">
    <source>
        <dbReference type="EMBL" id="SHI60018.1"/>
    </source>
</evidence>
<dbReference type="RefSeq" id="WP_073312925.1">
    <property type="nucleotide sequence ID" value="NZ_CAMTFU010000063.1"/>
</dbReference>
<dbReference type="InterPro" id="IPR057727">
    <property type="entry name" value="WCX_dom"/>
</dbReference>
<dbReference type="GeneID" id="92711183"/>
<accession>A0A1M6CH51</accession>
<feature type="domain" description="WYL" evidence="1">
    <location>
        <begin position="154"/>
        <end position="221"/>
    </location>
</feature>
<feature type="domain" description="WCX" evidence="2">
    <location>
        <begin position="255"/>
        <end position="328"/>
    </location>
</feature>
<dbReference type="EMBL" id="FQZN01000004">
    <property type="protein sequence ID" value="SHI60018.1"/>
    <property type="molecule type" value="Genomic_DNA"/>
</dbReference>
<reference evidence="4" key="1">
    <citation type="submission" date="2016-11" db="EMBL/GenBank/DDBJ databases">
        <authorList>
            <person name="Varghese N."/>
            <person name="Submissions S."/>
        </authorList>
    </citation>
    <scope>NUCLEOTIDE SEQUENCE [LARGE SCALE GENOMIC DNA]</scope>
    <source>
        <strain evidence="4">DSM 26884</strain>
    </source>
</reference>
<dbReference type="PANTHER" id="PTHR34580">
    <property type="match status" value="1"/>
</dbReference>
<dbReference type="eggNOG" id="COG2378">
    <property type="taxonomic scope" value="Bacteria"/>
</dbReference>
<dbReference type="PROSITE" id="PS52050">
    <property type="entry name" value="WYL"/>
    <property type="match status" value="1"/>
</dbReference>
<dbReference type="Pfam" id="PF25583">
    <property type="entry name" value="WCX"/>
    <property type="match status" value="1"/>
</dbReference>
<sequence>MPANRNALIRYKTIDTCLRNPYRRWTLDDLVKACSEALYEYEGIDKGISRRAVQMDIQVMRSEKLGYNAPIEVYENKYYRYADLDYTITRLPLSQNDVAVLSETVNLLRQFLDFDYFSEMADVIGRLQDRVAVAKHHSSAVIDFERNRNLTGLEYLNPIYDAIMYRQTLHVRYRSFKSRITKDYYIYPYLLKEYRNRWFVFGARTGDRELINLALDRIWELSPANDIPYHLSEDFRPEIFFEDVIGVTKHERLSKATIRFKADSRQSPYILTKPLHASQTLIEQCKDGSMIFEITVVLNPELYTVLMGFGPGVKVLSPEKVVKEMRKLYQEGYENYKK</sequence>
<dbReference type="Pfam" id="PF13280">
    <property type="entry name" value="WYL"/>
    <property type="match status" value="1"/>
</dbReference>
<dbReference type="InterPro" id="IPR051534">
    <property type="entry name" value="CBASS_pafABC_assoc_protein"/>
</dbReference>
<evidence type="ECO:0000259" key="2">
    <source>
        <dbReference type="Pfam" id="PF25583"/>
    </source>
</evidence>
<dbReference type="GO" id="GO:0003677">
    <property type="term" value="F:DNA binding"/>
    <property type="evidence" value="ECO:0007669"/>
    <property type="project" value="UniProtKB-KW"/>
</dbReference>